<dbReference type="Gene3D" id="1.20.1050.130">
    <property type="match status" value="1"/>
</dbReference>
<dbReference type="FunFam" id="1.20.1050.130:FF:000016">
    <property type="entry name" value="Glutathione S-transferase 1"/>
    <property type="match status" value="1"/>
</dbReference>
<dbReference type="AlphaFoldDB" id="A0A8H7NU19"/>
<evidence type="ECO:0000259" key="7">
    <source>
        <dbReference type="PROSITE" id="PS50404"/>
    </source>
</evidence>
<proteinExistence type="inferred from homology"/>
<name>A0A8H7NU19_9APHY</name>
<dbReference type="SFLD" id="SFLDS00019">
    <property type="entry name" value="Glutathione_Transferase_(cytos"/>
    <property type="match status" value="1"/>
</dbReference>
<dbReference type="InterPro" id="IPR004046">
    <property type="entry name" value="GST_C"/>
</dbReference>
<organism evidence="9 10">
    <name type="scientific">Rhodonia placenta</name>
    <dbReference type="NCBI Taxonomy" id="104341"/>
    <lineage>
        <taxon>Eukaryota</taxon>
        <taxon>Fungi</taxon>
        <taxon>Dikarya</taxon>
        <taxon>Basidiomycota</taxon>
        <taxon>Agaricomycotina</taxon>
        <taxon>Agaricomycetes</taxon>
        <taxon>Polyporales</taxon>
        <taxon>Adustoporiaceae</taxon>
        <taxon>Rhodonia</taxon>
    </lineage>
</organism>
<dbReference type="InterPro" id="IPR036282">
    <property type="entry name" value="Glutathione-S-Trfase_C_sf"/>
</dbReference>
<evidence type="ECO:0000256" key="1">
    <source>
        <dbReference type="ARBA" id="ARBA00007409"/>
    </source>
</evidence>
<comment type="catalytic activity">
    <reaction evidence="4">
        <text>RX + glutathione = an S-substituted glutathione + a halide anion + H(+)</text>
        <dbReference type="Rhea" id="RHEA:16437"/>
        <dbReference type="ChEBI" id="CHEBI:15378"/>
        <dbReference type="ChEBI" id="CHEBI:16042"/>
        <dbReference type="ChEBI" id="CHEBI:17792"/>
        <dbReference type="ChEBI" id="CHEBI:57925"/>
        <dbReference type="ChEBI" id="CHEBI:90779"/>
        <dbReference type="EC" id="2.5.1.18"/>
    </reaction>
</comment>
<dbReference type="GO" id="GO:0004364">
    <property type="term" value="F:glutathione transferase activity"/>
    <property type="evidence" value="ECO:0007669"/>
    <property type="project" value="UniProtKB-EC"/>
</dbReference>
<evidence type="ECO:0000256" key="4">
    <source>
        <dbReference type="ARBA" id="ARBA00047960"/>
    </source>
</evidence>
<evidence type="ECO:0000256" key="3">
    <source>
        <dbReference type="ARBA" id="ARBA00022679"/>
    </source>
</evidence>
<dbReference type="PANTHER" id="PTHR44051">
    <property type="entry name" value="GLUTATHIONE S-TRANSFERASE-RELATED"/>
    <property type="match status" value="1"/>
</dbReference>
<evidence type="ECO:0000313" key="10">
    <source>
        <dbReference type="Proteomes" id="UP000639403"/>
    </source>
</evidence>
<dbReference type="GO" id="GO:0005634">
    <property type="term" value="C:nucleus"/>
    <property type="evidence" value="ECO:0007669"/>
    <property type="project" value="UniProtKB-ARBA"/>
</dbReference>
<comment type="caution">
    <text evidence="9">The sequence shown here is derived from an EMBL/GenBank/DDBJ whole genome shotgun (WGS) entry which is preliminary data.</text>
</comment>
<dbReference type="InterPro" id="IPR010987">
    <property type="entry name" value="Glutathione-S-Trfase_C-like"/>
</dbReference>
<evidence type="ECO:0000259" key="8">
    <source>
        <dbReference type="PROSITE" id="PS50405"/>
    </source>
</evidence>
<dbReference type="PROSITE" id="PS50404">
    <property type="entry name" value="GST_NTER"/>
    <property type="match status" value="1"/>
</dbReference>
<dbReference type="Pfam" id="PF00043">
    <property type="entry name" value="GST_C"/>
    <property type="match status" value="1"/>
</dbReference>
<dbReference type="Pfam" id="PF02798">
    <property type="entry name" value="GST_N"/>
    <property type="match status" value="1"/>
</dbReference>
<feature type="domain" description="GST N-terminal" evidence="7">
    <location>
        <begin position="1"/>
        <end position="84"/>
    </location>
</feature>
<dbReference type="PANTHER" id="PTHR44051:SF3">
    <property type="entry name" value="TRANSCRIPTIONAL REGULATOR URE2"/>
    <property type="match status" value="1"/>
</dbReference>
<evidence type="ECO:0000256" key="5">
    <source>
        <dbReference type="ARBA" id="ARBA00060024"/>
    </source>
</evidence>
<evidence type="ECO:0000256" key="2">
    <source>
        <dbReference type="ARBA" id="ARBA00012452"/>
    </source>
</evidence>
<evidence type="ECO:0000256" key="6">
    <source>
        <dbReference type="RuleBase" id="RU003494"/>
    </source>
</evidence>
<dbReference type="GO" id="GO:0005737">
    <property type="term" value="C:cytoplasm"/>
    <property type="evidence" value="ECO:0007669"/>
    <property type="project" value="UniProtKB-ARBA"/>
</dbReference>
<reference evidence="9" key="1">
    <citation type="submission" date="2020-11" db="EMBL/GenBank/DDBJ databases">
        <authorList>
            <person name="Koelle M."/>
            <person name="Horta M.A.C."/>
            <person name="Nowrousian M."/>
            <person name="Ohm R.A."/>
            <person name="Benz P."/>
            <person name="Pilgard A."/>
        </authorList>
    </citation>
    <scope>NUCLEOTIDE SEQUENCE</scope>
    <source>
        <strain evidence="9">FPRL280</strain>
    </source>
</reference>
<protein>
    <recommendedName>
        <fullName evidence="2">glutathione transferase</fullName>
        <ecNumber evidence="2">2.5.1.18</ecNumber>
    </recommendedName>
</protein>
<keyword evidence="3" id="KW-0808">Transferase</keyword>
<dbReference type="SFLD" id="SFLDG00358">
    <property type="entry name" value="Main_(cytGST)"/>
    <property type="match status" value="1"/>
</dbReference>
<comment type="function">
    <text evidence="5">Involved in the oxidative stress response and detoxification.</text>
</comment>
<dbReference type="PROSITE" id="PS50405">
    <property type="entry name" value="GST_CTER"/>
    <property type="match status" value="1"/>
</dbReference>
<dbReference type="InterPro" id="IPR040079">
    <property type="entry name" value="Glutathione_S-Trfase"/>
</dbReference>
<dbReference type="SUPFAM" id="SSF52833">
    <property type="entry name" value="Thioredoxin-like"/>
    <property type="match status" value="1"/>
</dbReference>
<dbReference type="SUPFAM" id="SSF47616">
    <property type="entry name" value="GST C-terminal domain-like"/>
    <property type="match status" value="1"/>
</dbReference>
<dbReference type="SFLD" id="SFLDG01151">
    <property type="entry name" value="Main.2:_Nu-like"/>
    <property type="match status" value="1"/>
</dbReference>
<dbReference type="InterPro" id="IPR004045">
    <property type="entry name" value="Glutathione_S-Trfase_N"/>
</dbReference>
<dbReference type="CDD" id="cd03048">
    <property type="entry name" value="GST_N_Ure2p_like"/>
    <property type="match status" value="1"/>
</dbReference>
<accession>A0A8H7NU19</accession>
<sequence length="226" mass="26061">MSDGKHFTLYSHVGKVVLALEILGLTYETVYLDFKTGEQKAAGHTKFNPNGRIPTIIDHKNDDFVLWESNAILLYLVEKYDTDHKISVTDGNDKFTQLQWLYFQASGQGRSPYYGQLGWFTDYHPEKVPSAIERYTNETLRILGVLDSVLSKRTWLVADKLTIADLSFVPWNELALTRVLTEEHGYNIEKDFPALYKWHSAMMAMEPVRKTFETRKAVFAASKRKE</sequence>
<gene>
    <name evidence="9" type="ORF">IEO21_09807</name>
</gene>
<feature type="domain" description="GST C-terminal" evidence="8">
    <location>
        <begin position="90"/>
        <end position="226"/>
    </location>
</feature>
<dbReference type="InterPro" id="IPR036249">
    <property type="entry name" value="Thioredoxin-like_sf"/>
</dbReference>
<dbReference type="Proteomes" id="UP000639403">
    <property type="component" value="Unassembled WGS sequence"/>
</dbReference>
<comment type="similarity">
    <text evidence="1 6">Belongs to the GST superfamily.</text>
</comment>
<dbReference type="EMBL" id="JADOXO010000548">
    <property type="protein sequence ID" value="KAF9802848.1"/>
    <property type="molecule type" value="Genomic_DNA"/>
</dbReference>
<evidence type="ECO:0000313" key="9">
    <source>
        <dbReference type="EMBL" id="KAF9802848.1"/>
    </source>
</evidence>
<reference evidence="9" key="2">
    <citation type="journal article" name="Front. Microbiol.">
        <title>Degradative Capacity of Two Strains of Rhodonia placenta: From Phenotype to Genotype.</title>
        <authorList>
            <person name="Kolle M."/>
            <person name="Horta M.A.C."/>
            <person name="Nowrousian M."/>
            <person name="Ohm R.A."/>
            <person name="Benz J.P."/>
            <person name="Pilgard A."/>
        </authorList>
    </citation>
    <scope>NUCLEOTIDE SEQUENCE</scope>
    <source>
        <strain evidence="9">FPRL280</strain>
    </source>
</reference>
<dbReference type="EC" id="2.5.1.18" evidence="2"/>